<keyword evidence="5" id="KW-0249">Electron transport</keyword>
<sequence>METQLSPRAKSGHAAAMAARRVGLMPWTDPATMLERCTACGDCISACPQAIIHGGRGGYPFVRFDRECTFCGACAEACPEGVFDLSQPAAWQAKAHILPSCLEASAITCRACDDACPQAAIMARPQLGGATRIEVDFDVCTGCGACVAICPVKAIEVVDHG</sequence>
<proteinExistence type="predicted"/>
<evidence type="ECO:0000256" key="3">
    <source>
        <dbReference type="ARBA" id="ARBA00022723"/>
    </source>
</evidence>
<protein>
    <submittedName>
        <fullName evidence="9">Ferredoxin-type protein NapF</fullName>
    </submittedName>
</protein>
<feature type="domain" description="4Fe-4S ferredoxin-type" evidence="8">
    <location>
        <begin position="28"/>
        <end position="57"/>
    </location>
</feature>
<evidence type="ECO:0000256" key="5">
    <source>
        <dbReference type="ARBA" id="ARBA00022982"/>
    </source>
</evidence>
<dbReference type="InterPro" id="IPR017896">
    <property type="entry name" value="4Fe4S_Fe-S-bd"/>
</dbReference>
<dbReference type="AlphaFoldDB" id="A0A3L7JBA2"/>
<dbReference type="GO" id="GO:0046872">
    <property type="term" value="F:metal ion binding"/>
    <property type="evidence" value="ECO:0007669"/>
    <property type="project" value="UniProtKB-KW"/>
</dbReference>
<keyword evidence="2" id="KW-0004">4Fe-4S</keyword>
<dbReference type="CDD" id="cd10564">
    <property type="entry name" value="NapF_like"/>
    <property type="match status" value="1"/>
</dbReference>
<evidence type="ECO:0000256" key="4">
    <source>
        <dbReference type="ARBA" id="ARBA00022737"/>
    </source>
</evidence>
<dbReference type="Proteomes" id="UP000281094">
    <property type="component" value="Unassembled WGS sequence"/>
</dbReference>
<keyword evidence="3" id="KW-0479">Metal-binding</keyword>
<keyword evidence="7" id="KW-0411">Iron-sulfur</keyword>
<feature type="domain" description="4Fe-4S ferredoxin-type" evidence="8">
    <location>
        <begin position="131"/>
        <end position="160"/>
    </location>
</feature>
<evidence type="ECO:0000313" key="9">
    <source>
        <dbReference type="EMBL" id="RLQ87923.1"/>
    </source>
</evidence>
<dbReference type="Pfam" id="PF12838">
    <property type="entry name" value="Fer4_7"/>
    <property type="match status" value="1"/>
</dbReference>
<dbReference type="EMBL" id="RCWN01000001">
    <property type="protein sequence ID" value="RLQ87923.1"/>
    <property type="molecule type" value="Genomic_DNA"/>
</dbReference>
<dbReference type="GO" id="GO:0051539">
    <property type="term" value="F:4 iron, 4 sulfur cluster binding"/>
    <property type="evidence" value="ECO:0007669"/>
    <property type="project" value="UniProtKB-KW"/>
</dbReference>
<dbReference type="SUPFAM" id="SSF54862">
    <property type="entry name" value="4Fe-4S ferredoxins"/>
    <property type="match status" value="1"/>
</dbReference>
<evidence type="ECO:0000256" key="2">
    <source>
        <dbReference type="ARBA" id="ARBA00022485"/>
    </source>
</evidence>
<dbReference type="PROSITE" id="PS00198">
    <property type="entry name" value="4FE4S_FER_1"/>
    <property type="match status" value="1"/>
</dbReference>
<dbReference type="PROSITE" id="PS51379">
    <property type="entry name" value="4FE4S_FER_2"/>
    <property type="match status" value="3"/>
</dbReference>
<evidence type="ECO:0000256" key="1">
    <source>
        <dbReference type="ARBA" id="ARBA00022448"/>
    </source>
</evidence>
<evidence type="ECO:0000256" key="7">
    <source>
        <dbReference type="ARBA" id="ARBA00023014"/>
    </source>
</evidence>
<keyword evidence="10" id="KW-1185">Reference proteome</keyword>
<dbReference type="Gene3D" id="3.30.70.20">
    <property type="match status" value="2"/>
</dbReference>
<dbReference type="InterPro" id="IPR004496">
    <property type="entry name" value="NapF"/>
</dbReference>
<accession>A0A3L7JBA2</accession>
<keyword evidence="6" id="KW-0408">Iron</keyword>
<dbReference type="InterPro" id="IPR050572">
    <property type="entry name" value="Fe-S_Ferredoxin"/>
</dbReference>
<keyword evidence="4" id="KW-0677">Repeat</keyword>
<dbReference type="RefSeq" id="WP_121644886.1">
    <property type="nucleotide sequence ID" value="NZ_RCWN01000001.1"/>
</dbReference>
<feature type="domain" description="4Fe-4S ferredoxin-type" evidence="8">
    <location>
        <begin position="58"/>
        <end position="88"/>
    </location>
</feature>
<comment type="caution">
    <text evidence="9">The sequence shown here is derived from an EMBL/GenBank/DDBJ whole genome shotgun (WGS) entry which is preliminary data.</text>
</comment>
<dbReference type="Pfam" id="PF13187">
    <property type="entry name" value="Fer4_9"/>
    <property type="match status" value="1"/>
</dbReference>
<evidence type="ECO:0000313" key="10">
    <source>
        <dbReference type="Proteomes" id="UP000281094"/>
    </source>
</evidence>
<evidence type="ECO:0000259" key="8">
    <source>
        <dbReference type="PROSITE" id="PS51379"/>
    </source>
</evidence>
<reference evidence="9 10" key="1">
    <citation type="submission" date="2018-10" db="EMBL/GenBank/DDBJ databases">
        <title>Notoacmeibacter sp. M2BS9Y-3-1, whole genome shotgun sequence.</title>
        <authorList>
            <person name="Tuo L."/>
        </authorList>
    </citation>
    <scope>NUCLEOTIDE SEQUENCE [LARGE SCALE GENOMIC DNA]</scope>
    <source>
        <strain evidence="9 10">M2BS9Y-3-1</strain>
    </source>
</reference>
<dbReference type="PANTHER" id="PTHR43687:SF6">
    <property type="entry name" value="L-ASPARTATE SEMIALDEHYDE SULFURTRANSFERASE IRON-SULFUR SUBUNIT"/>
    <property type="match status" value="1"/>
</dbReference>
<keyword evidence="1" id="KW-0813">Transport</keyword>
<gene>
    <name evidence="9" type="primary">napF</name>
    <name evidence="9" type="ORF">D8780_06590</name>
</gene>
<organism evidence="9 10">
    <name type="scientific">Notoacmeibacter ruber</name>
    <dbReference type="NCBI Taxonomy" id="2670375"/>
    <lineage>
        <taxon>Bacteria</taxon>
        <taxon>Pseudomonadati</taxon>
        <taxon>Pseudomonadota</taxon>
        <taxon>Alphaproteobacteria</taxon>
        <taxon>Hyphomicrobiales</taxon>
        <taxon>Notoacmeibacteraceae</taxon>
        <taxon>Notoacmeibacter</taxon>
    </lineage>
</organism>
<dbReference type="InterPro" id="IPR017900">
    <property type="entry name" value="4Fe4S_Fe_S_CS"/>
</dbReference>
<evidence type="ECO:0000256" key="6">
    <source>
        <dbReference type="ARBA" id="ARBA00023004"/>
    </source>
</evidence>
<dbReference type="NCBIfam" id="TIGR00402">
    <property type="entry name" value="napF"/>
    <property type="match status" value="1"/>
</dbReference>
<dbReference type="PANTHER" id="PTHR43687">
    <property type="entry name" value="ADENYLYLSULFATE REDUCTASE, BETA SUBUNIT"/>
    <property type="match status" value="1"/>
</dbReference>
<name>A0A3L7JBA2_9HYPH</name>